<organism evidence="5 6">
    <name type="scientific">Camelina sativa</name>
    <name type="common">False flax</name>
    <name type="synonym">Myagrum sativum</name>
    <dbReference type="NCBI Taxonomy" id="90675"/>
    <lineage>
        <taxon>Eukaryota</taxon>
        <taxon>Viridiplantae</taxon>
        <taxon>Streptophyta</taxon>
        <taxon>Embryophyta</taxon>
        <taxon>Tracheophyta</taxon>
        <taxon>Spermatophyta</taxon>
        <taxon>Magnoliopsida</taxon>
        <taxon>eudicotyledons</taxon>
        <taxon>Gunneridae</taxon>
        <taxon>Pentapetalae</taxon>
        <taxon>rosids</taxon>
        <taxon>malvids</taxon>
        <taxon>Brassicales</taxon>
        <taxon>Brassicaceae</taxon>
        <taxon>Camelineae</taxon>
        <taxon>Camelina</taxon>
    </lineage>
</organism>
<evidence type="ECO:0000313" key="6">
    <source>
        <dbReference type="RefSeq" id="XP_010462894.1"/>
    </source>
</evidence>
<feature type="coiled-coil region" evidence="3">
    <location>
        <begin position="105"/>
        <end position="146"/>
    </location>
</feature>
<keyword evidence="5" id="KW-1185">Reference proteome</keyword>
<keyword evidence="1" id="KW-0813">Transport</keyword>
<evidence type="ECO:0000256" key="2">
    <source>
        <dbReference type="ARBA" id="ARBA00022604"/>
    </source>
</evidence>
<protein>
    <submittedName>
        <fullName evidence="6">DUF724 domain-containing protein 3-like</fullName>
    </submittedName>
</protein>
<dbReference type="Pfam" id="PF05266">
    <property type="entry name" value="DUF724"/>
    <property type="match status" value="1"/>
</dbReference>
<reference evidence="5" key="1">
    <citation type="journal article" date="2014" name="Nat. Commun.">
        <title>The emerging biofuel crop Camelina sativa retains a highly undifferentiated hexaploid genome structure.</title>
        <authorList>
            <person name="Kagale S."/>
            <person name="Koh C."/>
            <person name="Nixon J."/>
            <person name="Bollina V."/>
            <person name="Clarke W.E."/>
            <person name="Tuteja R."/>
            <person name="Spillane C."/>
            <person name="Robinson S.J."/>
            <person name="Links M.G."/>
            <person name="Clarke C."/>
            <person name="Higgins E.E."/>
            <person name="Huebert T."/>
            <person name="Sharpe A.G."/>
            <person name="Parkin I.A."/>
        </authorList>
    </citation>
    <scope>NUCLEOTIDE SEQUENCE [LARGE SCALE GENOMIC DNA]</scope>
    <source>
        <strain evidence="5">cv. DH55</strain>
    </source>
</reference>
<evidence type="ECO:0000256" key="3">
    <source>
        <dbReference type="SAM" id="Coils"/>
    </source>
</evidence>
<sequence length="288" mass="33790">MTLPFAKHMPFWNQYETEEAYKTFPQNPHFSPLLEVNEDHRELVAVGLMESFYSLLRAVKDLRLDDPSSKIRSIRSSFAKLEMYGFDVATPGSRIDKVLSLQDARAKNMEERKCLENKIEAQENDTRKLEEEMVESERNIMELKRQEAARRLIMEDEKKMIVERKPFEMPEEEEEENSSRKRNLEETHKVEDVQVKKLKEEVERLQKTLEASKTQKHKLEKEQGELEHVVAKVEEESDRNILKLKHVVAKLKRSAAKLILALKSCVETIDQVIAHIEQEFTTTVLAPW</sequence>
<evidence type="ECO:0000313" key="5">
    <source>
        <dbReference type="Proteomes" id="UP000694864"/>
    </source>
</evidence>
<gene>
    <name evidence="6" type="primary">LOC104743523</name>
</gene>
<dbReference type="InterPro" id="IPR007930">
    <property type="entry name" value="DUF724"/>
</dbReference>
<dbReference type="RefSeq" id="XP_010462894.1">
    <property type="nucleotide sequence ID" value="XM_010464592.2"/>
</dbReference>
<evidence type="ECO:0000256" key="1">
    <source>
        <dbReference type="ARBA" id="ARBA00022448"/>
    </source>
</evidence>
<feature type="region of interest" description="Disordered" evidence="4">
    <location>
        <begin position="165"/>
        <end position="188"/>
    </location>
</feature>
<feature type="compositionally biased region" description="Basic and acidic residues" evidence="4">
    <location>
        <begin position="177"/>
        <end position="188"/>
    </location>
</feature>
<dbReference type="Proteomes" id="UP000694864">
    <property type="component" value="Chromosome 14"/>
</dbReference>
<accession>A0ABM0VY52</accession>
<name>A0ABM0VY52_CAMSA</name>
<keyword evidence="2" id="KW-0341">Growth regulation</keyword>
<keyword evidence="3" id="KW-0175">Coiled coil</keyword>
<reference evidence="6" key="2">
    <citation type="submission" date="2025-08" db="UniProtKB">
        <authorList>
            <consortium name="RefSeq"/>
        </authorList>
    </citation>
    <scope>IDENTIFICATION</scope>
    <source>
        <tissue evidence="6">Leaf</tissue>
    </source>
</reference>
<proteinExistence type="predicted"/>
<dbReference type="GeneID" id="104743523"/>
<evidence type="ECO:0000256" key="4">
    <source>
        <dbReference type="SAM" id="MobiDB-lite"/>
    </source>
</evidence>